<organism evidence="1 2">
    <name type="scientific">Bifidobacterium asteroides</name>
    <dbReference type="NCBI Taxonomy" id="1684"/>
    <lineage>
        <taxon>Bacteria</taxon>
        <taxon>Bacillati</taxon>
        <taxon>Actinomycetota</taxon>
        <taxon>Actinomycetes</taxon>
        <taxon>Bifidobacteriales</taxon>
        <taxon>Bifidobacteriaceae</taxon>
        <taxon>Bifidobacterium</taxon>
    </lineage>
</organism>
<evidence type="ECO:0000313" key="2">
    <source>
        <dbReference type="Proteomes" id="UP000317536"/>
    </source>
</evidence>
<comment type="caution">
    <text evidence="1">The sequence shown here is derived from an EMBL/GenBank/DDBJ whole genome shotgun (WGS) entry which is preliminary data.</text>
</comment>
<proteinExistence type="predicted"/>
<name>A0A556RC51_9BIFI</name>
<dbReference type="EMBL" id="VMHJ01000001">
    <property type="protein sequence ID" value="TSJ86456.1"/>
    <property type="molecule type" value="Genomic_DNA"/>
</dbReference>
<evidence type="ECO:0000313" key="1">
    <source>
        <dbReference type="EMBL" id="TSJ86456.1"/>
    </source>
</evidence>
<dbReference type="Proteomes" id="UP000317536">
    <property type="component" value="Unassembled WGS sequence"/>
</dbReference>
<gene>
    <name evidence="1" type="ORF">FPK29_01875</name>
</gene>
<accession>A0A556RC51</accession>
<sequence>MLTEKDMADFHATICFDNESNSTSLNDIKIRLEQTAENVGIPLAFSHGKITTYKVFCKTIHDCILLYHHDHKRDHCNFCVYLSRQDNRIFIHIKMFGRSKQLNKHARSEKAKADRQGKELAYQLGSMLGSCLYNIGMSKKKLEEEQEYYSALDQVFEKAFDNFPPRASLC</sequence>
<protein>
    <submittedName>
        <fullName evidence="1">Uncharacterized protein</fullName>
    </submittedName>
</protein>
<dbReference type="AlphaFoldDB" id="A0A556RC51"/>
<reference evidence="1 2" key="1">
    <citation type="submission" date="2019-07" db="EMBL/GenBank/DDBJ databases">
        <title>Bifidobacterium asteroides genomes.</title>
        <authorList>
            <person name="Zheng H."/>
        </authorList>
    </citation>
    <scope>NUCLEOTIDE SEQUENCE [LARGE SCALE GENOMIC DNA]</scope>
    <source>
        <strain evidence="1 2">W8111</strain>
    </source>
</reference>